<name>A0A2W4QP38_9GAMM</name>
<organism evidence="1 2">
    <name type="scientific">Candidatus Methylumidiphilus alinenensis</name>
    <dbReference type="NCBI Taxonomy" id="2202197"/>
    <lineage>
        <taxon>Bacteria</taxon>
        <taxon>Pseudomonadati</taxon>
        <taxon>Pseudomonadota</taxon>
        <taxon>Gammaproteobacteria</taxon>
        <taxon>Methylococcales</taxon>
        <taxon>Candidatus Methylumidiphilus</taxon>
    </lineage>
</organism>
<reference evidence="1 2" key="1">
    <citation type="journal article" date="2018" name="Aquat. Microb. Ecol.">
        <title>Gammaproteobacterial methanotrophs dominate.</title>
        <authorList>
            <person name="Rissanen A.J."/>
            <person name="Saarenheimo J."/>
            <person name="Tiirola M."/>
            <person name="Peura S."/>
            <person name="Aalto S.L."/>
            <person name="Karvinen A."/>
            <person name="Nykanen H."/>
        </authorList>
    </citation>
    <scope>NUCLEOTIDE SEQUENCE [LARGE SCALE GENOMIC DNA]</scope>
    <source>
        <strain evidence="1">AMbin10</strain>
    </source>
</reference>
<dbReference type="AlphaFoldDB" id="A0A2W4QP38"/>
<dbReference type="Pfam" id="PF19936">
    <property type="entry name" value="DUF6399"/>
    <property type="match status" value="1"/>
</dbReference>
<protein>
    <submittedName>
        <fullName evidence="1">Uncharacterized protein</fullName>
    </submittedName>
</protein>
<evidence type="ECO:0000313" key="2">
    <source>
        <dbReference type="Proteomes" id="UP000249396"/>
    </source>
</evidence>
<evidence type="ECO:0000313" key="1">
    <source>
        <dbReference type="EMBL" id="PZN72916.1"/>
    </source>
</evidence>
<sequence length="105" mass="12022">MPLLESAGLKRNSSWSGLAAVVMMQFPGYGYKKYINRLTIRQSVKAESDQTCPFQAIRPCRFVQQFDRWEGWTLTESRLKALTVIHNHGLRREDGTTAAERLFGT</sequence>
<gene>
    <name evidence="1" type="ORF">DM484_23775</name>
</gene>
<dbReference type="EMBL" id="QJPH01000472">
    <property type="protein sequence ID" value="PZN72916.1"/>
    <property type="molecule type" value="Genomic_DNA"/>
</dbReference>
<comment type="caution">
    <text evidence="1">The sequence shown here is derived from an EMBL/GenBank/DDBJ whole genome shotgun (WGS) entry which is preliminary data.</text>
</comment>
<dbReference type="InterPro" id="IPR045650">
    <property type="entry name" value="DUF6399"/>
</dbReference>
<accession>A0A2W4QP38</accession>
<dbReference type="Proteomes" id="UP000249396">
    <property type="component" value="Unassembled WGS sequence"/>
</dbReference>
<proteinExistence type="predicted"/>